<dbReference type="Ensembl" id="ENSOTST00005174617.1">
    <property type="protein sequence ID" value="ENSOTSP00005131988.1"/>
    <property type="gene ID" value="ENSOTSG00005056669.1"/>
</dbReference>
<reference evidence="8" key="2">
    <citation type="submission" date="2025-08" db="UniProtKB">
        <authorList>
            <consortium name="Ensembl"/>
        </authorList>
    </citation>
    <scope>IDENTIFICATION</scope>
</reference>
<dbReference type="Proteomes" id="UP000694402">
    <property type="component" value="Unassembled WGS sequence"/>
</dbReference>
<evidence type="ECO:0000313" key="8">
    <source>
        <dbReference type="Ensembl" id="ENSOTSP00005131988.1"/>
    </source>
</evidence>
<evidence type="ECO:0000313" key="9">
    <source>
        <dbReference type="Proteomes" id="UP000694402"/>
    </source>
</evidence>
<name>A0AAZ3QTM1_ONCTS</name>
<accession>A0AAZ3QTM1</accession>
<comment type="subcellular location">
    <subcellularLocation>
        <location evidence="1">Membrane</location>
        <topology evidence="1">Multi-pass membrane protein</topology>
    </subcellularLocation>
</comment>
<evidence type="ECO:0008006" key="10">
    <source>
        <dbReference type="Google" id="ProtNLM"/>
    </source>
</evidence>
<keyword evidence="4 7" id="KW-1133">Transmembrane helix</keyword>
<feature type="transmembrane region" description="Helical" evidence="7">
    <location>
        <begin position="126"/>
        <end position="150"/>
    </location>
</feature>
<gene>
    <name evidence="8" type="primary">URM1</name>
</gene>
<evidence type="ECO:0000256" key="2">
    <source>
        <dbReference type="ARBA" id="ARBA00005734"/>
    </source>
</evidence>
<evidence type="ECO:0000256" key="7">
    <source>
        <dbReference type="SAM" id="Phobius"/>
    </source>
</evidence>
<evidence type="ECO:0000256" key="5">
    <source>
        <dbReference type="ARBA" id="ARBA00023136"/>
    </source>
</evidence>
<dbReference type="PANTHER" id="PTHR28628">
    <property type="entry name" value="TRANSMEMBRANE PROTEIN 88-RELATED"/>
    <property type="match status" value="1"/>
</dbReference>
<reference evidence="8" key="3">
    <citation type="submission" date="2025-09" db="UniProtKB">
        <authorList>
            <consortium name="Ensembl"/>
        </authorList>
    </citation>
    <scope>IDENTIFICATION</scope>
</reference>
<protein>
    <recommendedName>
        <fullName evidence="10">Transmembrane protein 88B</fullName>
    </recommendedName>
</protein>
<dbReference type="PANTHER" id="PTHR28628:SF4">
    <property type="entry name" value="TRANSMEMBRANE PROTEIN 88B"/>
    <property type="match status" value="1"/>
</dbReference>
<dbReference type="GO" id="GO:0030165">
    <property type="term" value="F:PDZ domain binding"/>
    <property type="evidence" value="ECO:0007669"/>
    <property type="project" value="TreeGrafter"/>
</dbReference>
<reference evidence="9" key="1">
    <citation type="journal article" date="2018" name="PLoS ONE">
        <title>Chinook salmon (Oncorhynchus tshawytscha) genome and transcriptome.</title>
        <authorList>
            <person name="Christensen K.A."/>
            <person name="Leong J.S."/>
            <person name="Sakhrani D."/>
            <person name="Biagi C.A."/>
            <person name="Minkley D.R."/>
            <person name="Withler R.E."/>
            <person name="Rondeau E.B."/>
            <person name="Koop B.F."/>
            <person name="Devlin R.H."/>
        </authorList>
    </citation>
    <scope>NUCLEOTIDE SEQUENCE [LARGE SCALE GENOMIC DNA]</scope>
</reference>
<sequence length="240" mass="26804">MSHLSVNSTRACTGNTANKQPMSKRWQTRKYHLILTYSGVWKHLLLFWGQQFERRLLRQSDRDTRVRMCGVDVGLDEGGSGDEDKEQEFWVGEGVKMLPPPLAHSEGSVWGSRRGRCGCVACGAGLLLWNVGVVLVCVLVLMAVFTLVLLPASLLLYVGFLCHSRVLHSHSPFCRYLDDNSCSALIILGFVMMSPLVVVAAAIFCGLLRRLRLLLLFQPITRAWYRGPGLDWGGDVLAWV</sequence>
<dbReference type="GeneTree" id="ENSGT00940000163776"/>
<dbReference type="AlphaFoldDB" id="A0AAZ3QTM1"/>
<evidence type="ECO:0000256" key="1">
    <source>
        <dbReference type="ARBA" id="ARBA00004141"/>
    </source>
</evidence>
<evidence type="ECO:0000256" key="4">
    <source>
        <dbReference type="ARBA" id="ARBA00022989"/>
    </source>
</evidence>
<keyword evidence="5 7" id="KW-0472">Membrane</keyword>
<feature type="transmembrane region" description="Helical" evidence="7">
    <location>
        <begin position="185"/>
        <end position="208"/>
    </location>
</feature>
<comment type="similarity">
    <text evidence="2">Belongs to the TMEM88 family.</text>
</comment>
<proteinExistence type="inferred from homology"/>
<keyword evidence="3 7" id="KW-0812">Transmembrane</keyword>
<evidence type="ECO:0000256" key="3">
    <source>
        <dbReference type="ARBA" id="ARBA00022692"/>
    </source>
</evidence>
<dbReference type="InterPro" id="IPR033355">
    <property type="entry name" value="TMEM88"/>
</dbReference>
<dbReference type="GO" id="GO:0005886">
    <property type="term" value="C:plasma membrane"/>
    <property type="evidence" value="ECO:0007669"/>
    <property type="project" value="TreeGrafter"/>
</dbReference>
<organism evidence="8 9">
    <name type="scientific">Oncorhynchus tshawytscha</name>
    <name type="common">Chinook salmon</name>
    <name type="synonym">Salmo tshawytscha</name>
    <dbReference type="NCBI Taxonomy" id="74940"/>
    <lineage>
        <taxon>Eukaryota</taxon>
        <taxon>Metazoa</taxon>
        <taxon>Chordata</taxon>
        <taxon>Craniata</taxon>
        <taxon>Vertebrata</taxon>
        <taxon>Euteleostomi</taxon>
        <taxon>Actinopterygii</taxon>
        <taxon>Neopterygii</taxon>
        <taxon>Teleostei</taxon>
        <taxon>Protacanthopterygii</taxon>
        <taxon>Salmoniformes</taxon>
        <taxon>Salmonidae</taxon>
        <taxon>Salmoninae</taxon>
        <taxon>Oncorhynchus</taxon>
    </lineage>
</organism>
<evidence type="ECO:0000256" key="6">
    <source>
        <dbReference type="SAM" id="MobiDB-lite"/>
    </source>
</evidence>
<keyword evidence="9" id="KW-1185">Reference proteome</keyword>
<feature type="region of interest" description="Disordered" evidence="6">
    <location>
        <begin position="1"/>
        <end position="21"/>
    </location>
</feature>